<feature type="domain" description="Plastocyanin-like" evidence="8">
    <location>
        <begin position="214"/>
        <end position="360"/>
    </location>
</feature>
<keyword evidence="5" id="KW-0186">Copper</keyword>
<dbReference type="FunFam" id="2.60.40.420:FF:000021">
    <property type="entry name" value="Extracellular dihydrogeodin oxidase/laccase"/>
    <property type="match status" value="1"/>
</dbReference>
<dbReference type="InterPro" id="IPR011706">
    <property type="entry name" value="Cu-oxidase_C"/>
</dbReference>
<accession>A0A9P4MN25</accession>
<evidence type="ECO:0000256" key="6">
    <source>
        <dbReference type="ARBA" id="ARBA00023180"/>
    </source>
</evidence>
<dbReference type="Gene3D" id="2.60.40.420">
    <property type="entry name" value="Cupredoxins - blue copper proteins"/>
    <property type="match status" value="3"/>
</dbReference>
<organism evidence="11 12">
    <name type="scientific">Delitschia confertaspora ATCC 74209</name>
    <dbReference type="NCBI Taxonomy" id="1513339"/>
    <lineage>
        <taxon>Eukaryota</taxon>
        <taxon>Fungi</taxon>
        <taxon>Dikarya</taxon>
        <taxon>Ascomycota</taxon>
        <taxon>Pezizomycotina</taxon>
        <taxon>Dothideomycetes</taxon>
        <taxon>Pleosporomycetidae</taxon>
        <taxon>Pleosporales</taxon>
        <taxon>Delitschiaceae</taxon>
        <taxon>Delitschia</taxon>
    </lineage>
</organism>
<dbReference type="CDD" id="cd13854">
    <property type="entry name" value="CuRO_1_MaLCC_like"/>
    <property type="match status" value="1"/>
</dbReference>
<keyword evidence="6" id="KW-0325">Glycoprotein</keyword>
<evidence type="ECO:0000256" key="1">
    <source>
        <dbReference type="ARBA" id="ARBA00010609"/>
    </source>
</evidence>
<dbReference type="SUPFAM" id="SSF49503">
    <property type="entry name" value="Cupredoxins"/>
    <property type="match status" value="3"/>
</dbReference>
<evidence type="ECO:0000259" key="9">
    <source>
        <dbReference type="Pfam" id="PF07731"/>
    </source>
</evidence>
<dbReference type="EMBL" id="ML994367">
    <property type="protein sequence ID" value="KAF2196552.1"/>
    <property type="molecule type" value="Genomic_DNA"/>
</dbReference>
<evidence type="ECO:0000256" key="4">
    <source>
        <dbReference type="ARBA" id="ARBA00023002"/>
    </source>
</evidence>
<evidence type="ECO:0008006" key="13">
    <source>
        <dbReference type="Google" id="ProtNLM"/>
    </source>
</evidence>
<dbReference type="OrthoDB" id="2121828at2759"/>
<dbReference type="PROSITE" id="PS00080">
    <property type="entry name" value="MULTICOPPER_OXIDASE2"/>
    <property type="match status" value="1"/>
</dbReference>
<dbReference type="GO" id="GO:0005507">
    <property type="term" value="F:copper ion binding"/>
    <property type="evidence" value="ECO:0007669"/>
    <property type="project" value="InterPro"/>
</dbReference>
<keyword evidence="7" id="KW-0732">Signal</keyword>
<feature type="chain" id="PRO_5040238576" description="Multicopper oxidase" evidence="7">
    <location>
        <begin position="22"/>
        <end position="599"/>
    </location>
</feature>
<dbReference type="InterPro" id="IPR002355">
    <property type="entry name" value="Cu_oxidase_Cu_BS"/>
</dbReference>
<evidence type="ECO:0000313" key="12">
    <source>
        <dbReference type="Proteomes" id="UP000799536"/>
    </source>
</evidence>
<evidence type="ECO:0000259" key="10">
    <source>
        <dbReference type="Pfam" id="PF07732"/>
    </source>
</evidence>
<feature type="signal peptide" evidence="7">
    <location>
        <begin position="1"/>
        <end position="21"/>
    </location>
</feature>
<evidence type="ECO:0000256" key="7">
    <source>
        <dbReference type="SAM" id="SignalP"/>
    </source>
</evidence>
<dbReference type="PANTHER" id="PTHR11709:SF71">
    <property type="entry name" value="OXIDOREDUCTASE TPCJ"/>
    <property type="match status" value="1"/>
</dbReference>
<dbReference type="InterPro" id="IPR001117">
    <property type="entry name" value="Cu-oxidase_2nd"/>
</dbReference>
<keyword evidence="12" id="KW-1185">Reference proteome</keyword>
<dbReference type="Pfam" id="PF07732">
    <property type="entry name" value="Cu-oxidase_3"/>
    <property type="match status" value="1"/>
</dbReference>
<keyword evidence="4" id="KW-0560">Oxidoreductase</keyword>
<dbReference type="InterPro" id="IPR033138">
    <property type="entry name" value="Cu_oxidase_CS"/>
</dbReference>
<evidence type="ECO:0000256" key="2">
    <source>
        <dbReference type="ARBA" id="ARBA00022723"/>
    </source>
</evidence>
<evidence type="ECO:0000259" key="8">
    <source>
        <dbReference type="Pfam" id="PF00394"/>
    </source>
</evidence>
<dbReference type="InterPro" id="IPR008972">
    <property type="entry name" value="Cupredoxin"/>
</dbReference>
<dbReference type="Pfam" id="PF07731">
    <property type="entry name" value="Cu-oxidase_2"/>
    <property type="match status" value="1"/>
</dbReference>
<evidence type="ECO:0000256" key="5">
    <source>
        <dbReference type="ARBA" id="ARBA00023008"/>
    </source>
</evidence>
<sequence length="599" mass="64649">MLSSIVGVSGIIALLCPSVFSAALPSKELAVPWRRDGIFADFHQNKARDTACTNGPRTRSCWSNGFSVATDMDLKWPNTGKTVTYNLEITNTTMAFDGVSRPVMVINGQYPGPVIEADWGDTIVVNVKNSLQNNGTSIHWHGLRQLGTNQMDGTNGITECPIAPGVTKTYTFKATQYGTSWYHSHYSVQYADGIVGSIVIHGPATSNYDIDLGPLPLTDWFHAPAFTVNAAALHAGGPPTAQNGLVNGSMTSSSGGKYAVTTLEPGKKHLLRLINTGINAFFHVSADGHPFTVIAADFVPIVPYTTTSLTIAVGQRYDVIINANQTPGNYWLRVGTGGGRCDGPNSNAANIRSILRYKGSSSSDPNSTGITLPTGCADETNIVPYVKTTVPQQTPQGLSLGFSITAAKNNLVQWLVNSSAIQIDFTRPTLQYVIDGNTTYPATDNVYTVGEANKWQYWVIQQASGTPPLPHPIHLHGHDFYVLDSGENTVWSGDISRLKTDNPIRRDTATLPAGGYLVLAFESDNPGAWLMHCHIPFHVGAGLALQFLERREEILNTIGDLSGFKDGCRTWKDWQGKVEGGFNIGDSGLRRRDGPVLIG</sequence>
<dbReference type="InterPro" id="IPR045087">
    <property type="entry name" value="Cu-oxidase_fam"/>
</dbReference>
<evidence type="ECO:0000256" key="3">
    <source>
        <dbReference type="ARBA" id="ARBA00022737"/>
    </source>
</evidence>
<dbReference type="PANTHER" id="PTHR11709">
    <property type="entry name" value="MULTI-COPPER OXIDASE"/>
    <property type="match status" value="1"/>
</dbReference>
<feature type="domain" description="Plastocyanin-like" evidence="10">
    <location>
        <begin position="89"/>
        <end position="203"/>
    </location>
</feature>
<comment type="similarity">
    <text evidence="1">Belongs to the multicopper oxidase family.</text>
</comment>
<dbReference type="FunFam" id="2.60.40.420:FF:000038">
    <property type="entry name" value="Extracellular dihydrogeodin oxidase/laccase"/>
    <property type="match status" value="1"/>
</dbReference>
<dbReference type="InterPro" id="IPR011707">
    <property type="entry name" value="Cu-oxidase-like_N"/>
</dbReference>
<dbReference type="CDD" id="cd13880">
    <property type="entry name" value="CuRO_2_MaLCC_like"/>
    <property type="match status" value="1"/>
</dbReference>
<keyword evidence="3" id="KW-0677">Repeat</keyword>
<proteinExistence type="inferred from homology"/>
<dbReference type="CDD" id="cd13901">
    <property type="entry name" value="CuRO_3_MaLCC_like"/>
    <property type="match status" value="1"/>
</dbReference>
<reference evidence="11" key="1">
    <citation type="journal article" date="2020" name="Stud. Mycol.">
        <title>101 Dothideomycetes genomes: a test case for predicting lifestyles and emergence of pathogens.</title>
        <authorList>
            <person name="Haridas S."/>
            <person name="Albert R."/>
            <person name="Binder M."/>
            <person name="Bloem J."/>
            <person name="Labutti K."/>
            <person name="Salamov A."/>
            <person name="Andreopoulos B."/>
            <person name="Baker S."/>
            <person name="Barry K."/>
            <person name="Bills G."/>
            <person name="Bluhm B."/>
            <person name="Cannon C."/>
            <person name="Castanera R."/>
            <person name="Culley D."/>
            <person name="Daum C."/>
            <person name="Ezra D."/>
            <person name="Gonzalez J."/>
            <person name="Henrissat B."/>
            <person name="Kuo A."/>
            <person name="Liang C."/>
            <person name="Lipzen A."/>
            <person name="Lutzoni F."/>
            <person name="Magnuson J."/>
            <person name="Mondo S."/>
            <person name="Nolan M."/>
            <person name="Ohm R."/>
            <person name="Pangilinan J."/>
            <person name="Park H.-J."/>
            <person name="Ramirez L."/>
            <person name="Alfaro M."/>
            <person name="Sun H."/>
            <person name="Tritt A."/>
            <person name="Yoshinaga Y."/>
            <person name="Zwiers L.-H."/>
            <person name="Turgeon B."/>
            <person name="Goodwin S."/>
            <person name="Spatafora J."/>
            <person name="Crous P."/>
            <person name="Grigoriev I."/>
        </authorList>
    </citation>
    <scope>NUCLEOTIDE SEQUENCE</scope>
    <source>
        <strain evidence="11">ATCC 74209</strain>
    </source>
</reference>
<protein>
    <recommendedName>
        <fullName evidence="13">Multicopper oxidase</fullName>
    </recommendedName>
</protein>
<evidence type="ECO:0000313" key="11">
    <source>
        <dbReference type="EMBL" id="KAF2196552.1"/>
    </source>
</evidence>
<dbReference type="Pfam" id="PF00394">
    <property type="entry name" value="Cu-oxidase"/>
    <property type="match status" value="1"/>
</dbReference>
<dbReference type="Proteomes" id="UP000799536">
    <property type="component" value="Unassembled WGS sequence"/>
</dbReference>
<comment type="caution">
    <text evidence="11">The sequence shown here is derived from an EMBL/GenBank/DDBJ whole genome shotgun (WGS) entry which is preliminary data.</text>
</comment>
<dbReference type="AlphaFoldDB" id="A0A9P4MN25"/>
<name>A0A9P4MN25_9PLEO</name>
<gene>
    <name evidence="11" type="ORF">GQ43DRAFT_383022</name>
</gene>
<keyword evidence="2" id="KW-0479">Metal-binding</keyword>
<dbReference type="GO" id="GO:0016491">
    <property type="term" value="F:oxidoreductase activity"/>
    <property type="evidence" value="ECO:0007669"/>
    <property type="project" value="UniProtKB-KW"/>
</dbReference>
<dbReference type="PROSITE" id="PS00079">
    <property type="entry name" value="MULTICOPPER_OXIDASE1"/>
    <property type="match status" value="1"/>
</dbReference>
<feature type="domain" description="Plastocyanin-like" evidence="9">
    <location>
        <begin position="431"/>
        <end position="551"/>
    </location>
</feature>